<protein>
    <submittedName>
        <fullName evidence="2">Uncharacterized protein</fullName>
    </submittedName>
</protein>
<sequence>MFSLGLLNKCLMGLISLGGIGGGVGSGLGSIFNSEQTPQNKLVSEVESPEKGLSDGKQELVQISDNQSSQSPIKGIHSRKEEIPESPKNSVNKEQVNSRVKRELNSESGKTNKKVSKSTPKKESSQNKTTSYSSPLIAPKLTEEERKQEVTVKSISGNGISCLHTWWWGVYQGGAVCRSKN</sequence>
<reference evidence="2 3" key="1">
    <citation type="journal article" date="2011" name="J. Bacteriol.">
        <title>Complete genome sequences of two hemotropic Mycoplasmas, Mycoplasma haemofelis strain Ohio2 and Mycoplasma suis strain Illinois.</title>
        <authorList>
            <person name="Messick J.B."/>
            <person name="Santos A.P."/>
            <person name="Guimaraes A.M."/>
        </authorList>
    </citation>
    <scope>NUCLEOTIDE SEQUENCE [LARGE SCALE GENOMIC DNA]</scope>
    <source>
        <strain evidence="2 3">Illinois</strain>
    </source>
</reference>
<evidence type="ECO:0000256" key="1">
    <source>
        <dbReference type="SAM" id="MobiDB-lite"/>
    </source>
</evidence>
<feature type="compositionally biased region" description="Basic and acidic residues" evidence="1">
    <location>
        <begin position="48"/>
        <end position="58"/>
    </location>
</feature>
<organism evidence="2 3">
    <name type="scientific">Mycoplasma suis (strain Illinois)</name>
    <dbReference type="NCBI Taxonomy" id="768700"/>
    <lineage>
        <taxon>Bacteria</taxon>
        <taxon>Bacillati</taxon>
        <taxon>Mycoplasmatota</taxon>
        <taxon>Mollicutes</taxon>
        <taxon>Mycoplasmataceae</taxon>
        <taxon>Mycoplasma</taxon>
    </lineage>
</organism>
<dbReference type="HOGENOM" id="CLU_1600903_0_0_14"/>
<dbReference type="AlphaFoldDB" id="F0QS17"/>
<dbReference type="STRING" id="768700.MSU_0762"/>
<feature type="compositionally biased region" description="Polar residues" evidence="1">
    <location>
        <begin position="61"/>
        <end position="72"/>
    </location>
</feature>
<name>F0QS17_MYCSL</name>
<proteinExistence type="predicted"/>
<evidence type="ECO:0000313" key="2">
    <source>
        <dbReference type="EMBL" id="ADX98287.1"/>
    </source>
</evidence>
<dbReference type="Proteomes" id="UP000007484">
    <property type="component" value="Chromosome"/>
</dbReference>
<dbReference type="EMBL" id="CP002525">
    <property type="protein sequence ID" value="ADX98287.1"/>
    <property type="molecule type" value="Genomic_DNA"/>
</dbReference>
<evidence type="ECO:0000313" key="3">
    <source>
        <dbReference type="Proteomes" id="UP000007484"/>
    </source>
</evidence>
<keyword evidence="3" id="KW-1185">Reference proteome</keyword>
<accession>F0QS17</accession>
<dbReference type="KEGG" id="mss:MSU_0762"/>
<dbReference type="RefSeq" id="WP_013610119.1">
    <property type="nucleotide sequence ID" value="NC_015155.1"/>
</dbReference>
<feature type="compositionally biased region" description="Polar residues" evidence="1">
    <location>
        <begin position="87"/>
        <end position="98"/>
    </location>
</feature>
<gene>
    <name evidence="2" type="ordered locus">MSU_0762</name>
</gene>
<feature type="region of interest" description="Disordered" evidence="1">
    <location>
        <begin position="39"/>
        <end position="146"/>
    </location>
</feature>